<dbReference type="EMBL" id="WUFV01000013">
    <property type="protein sequence ID" value="NEK17479.1"/>
    <property type="molecule type" value="Genomic_DNA"/>
</dbReference>
<proteinExistence type="predicted"/>
<dbReference type="InterPro" id="IPR016071">
    <property type="entry name" value="Staphylococal_nuclease_OB-fold"/>
</dbReference>
<sequence>MRDPLGNLRNDIEAALLRQNLTAWQRTFLTDIHARLERSGGQVRLSDKQWQKIFEILGRRNNVIVLPPAVGSSYRYRPPATKSFRPHFGRAGRRLGWRLRNLAIGFLVVAAVAVGQQAFEFGRGQFQSAPVTVLASQTQEFTVTDGDTVHVVGEAAGIRLVGFNTPEKFSPQCEYERQQGERASARLRELVADGSGRLTKVACACAPGTEGTKKCNHGRYCGTLLIDGKDVGSILISEGLAVPFVCGRTSCPPLPVTDKAASSSFETATAKNSLEFKII</sequence>
<evidence type="ECO:0000256" key="1">
    <source>
        <dbReference type="SAM" id="Phobius"/>
    </source>
</evidence>
<dbReference type="InterPro" id="IPR035437">
    <property type="entry name" value="SNase_OB-fold_sf"/>
</dbReference>
<evidence type="ECO:0000313" key="4">
    <source>
        <dbReference type="Proteomes" id="UP000471705"/>
    </source>
</evidence>
<reference evidence="3 4" key="1">
    <citation type="submission" date="2019-12" db="EMBL/GenBank/DDBJ databases">
        <title>Rhizobium genotypes associated with high levels of biological nitrogen fixation by grain legumes in a temperate-maritime cropping system.</title>
        <authorList>
            <person name="Maluk M."/>
            <person name="Francesc Ferrando Molina F."/>
            <person name="Lopez Del Egido L."/>
            <person name="Lafos M."/>
            <person name="Langarica-Fuentes A."/>
            <person name="Gebre Yohannes G."/>
            <person name="Young M.W."/>
            <person name="Martin P."/>
            <person name="Gantlett R."/>
            <person name="Kenicer G."/>
            <person name="Hawes C."/>
            <person name="Begg G.S."/>
            <person name="Quilliam R.S."/>
            <person name="Squire G.R."/>
            <person name="Poole P.S."/>
            <person name="Young P.W."/>
            <person name="Iannetta P.M."/>
            <person name="James E.K."/>
        </authorList>
    </citation>
    <scope>NUCLEOTIDE SEQUENCE [LARGE SCALE GENOMIC DNA]</scope>
    <source>
        <strain evidence="3 4">JHI54</strain>
    </source>
</reference>
<accession>A0A7K3VK27</accession>
<comment type="caution">
    <text evidence="3">The sequence shown here is derived from an EMBL/GenBank/DDBJ whole genome shotgun (WGS) entry which is preliminary data.</text>
</comment>
<keyword evidence="1" id="KW-1133">Transmembrane helix</keyword>
<organism evidence="3 4">
    <name type="scientific">Rhizobium leguminosarum</name>
    <dbReference type="NCBI Taxonomy" id="384"/>
    <lineage>
        <taxon>Bacteria</taxon>
        <taxon>Pseudomonadati</taxon>
        <taxon>Pseudomonadota</taxon>
        <taxon>Alphaproteobacteria</taxon>
        <taxon>Hyphomicrobiales</taxon>
        <taxon>Rhizobiaceae</taxon>
        <taxon>Rhizobium/Agrobacterium group</taxon>
        <taxon>Rhizobium</taxon>
    </lineage>
</organism>
<feature type="domain" description="TNase-like" evidence="2">
    <location>
        <begin position="143"/>
        <end position="241"/>
    </location>
</feature>
<dbReference type="Gene3D" id="2.40.50.90">
    <property type="match status" value="1"/>
</dbReference>
<dbReference type="AlphaFoldDB" id="A0A7K3VK27"/>
<evidence type="ECO:0000313" key="3">
    <source>
        <dbReference type="EMBL" id="NEK17479.1"/>
    </source>
</evidence>
<dbReference type="Proteomes" id="UP000471705">
    <property type="component" value="Unassembled WGS sequence"/>
</dbReference>
<keyword evidence="1" id="KW-0472">Membrane</keyword>
<keyword evidence="1" id="KW-0812">Transmembrane</keyword>
<evidence type="ECO:0000259" key="2">
    <source>
        <dbReference type="PROSITE" id="PS50830"/>
    </source>
</evidence>
<feature type="transmembrane region" description="Helical" evidence="1">
    <location>
        <begin position="99"/>
        <end position="119"/>
    </location>
</feature>
<gene>
    <name evidence="3" type="ORF">GR257_21860</name>
</gene>
<protein>
    <submittedName>
        <fullName evidence="3">Thermonuclease family protein</fullName>
    </submittedName>
</protein>
<name>A0A7K3VK27_RHILE</name>
<dbReference type="SUPFAM" id="SSF50199">
    <property type="entry name" value="Staphylococcal nuclease"/>
    <property type="match status" value="1"/>
</dbReference>
<dbReference type="RefSeq" id="WP_164048096.1">
    <property type="nucleotide sequence ID" value="NZ_WUFV01000013.1"/>
</dbReference>
<dbReference type="PROSITE" id="PS50830">
    <property type="entry name" value="TNASE_3"/>
    <property type="match status" value="1"/>
</dbReference>